<gene>
    <name evidence="2" type="ORF">ILUMI_09209</name>
</gene>
<keyword evidence="3" id="KW-1185">Reference proteome</keyword>
<reference evidence="2" key="1">
    <citation type="submission" date="2019-08" db="EMBL/GenBank/DDBJ databases">
        <title>The genome of the North American firefly Photinus pyralis.</title>
        <authorList>
            <consortium name="Photinus pyralis genome working group"/>
            <person name="Fallon T.R."/>
            <person name="Sander Lower S.E."/>
            <person name="Weng J.-K."/>
        </authorList>
    </citation>
    <scope>NUCLEOTIDE SEQUENCE</scope>
    <source>
        <strain evidence="2">TRF0915ILg1</strain>
        <tissue evidence="2">Whole body</tissue>
    </source>
</reference>
<feature type="region of interest" description="Disordered" evidence="1">
    <location>
        <begin position="20"/>
        <end position="66"/>
    </location>
</feature>
<proteinExistence type="predicted"/>
<comment type="caution">
    <text evidence="2">The sequence shown here is derived from an EMBL/GenBank/DDBJ whole genome shotgun (WGS) entry which is preliminary data.</text>
</comment>
<feature type="region of interest" description="Disordered" evidence="1">
    <location>
        <begin position="81"/>
        <end position="104"/>
    </location>
</feature>
<dbReference type="OrthoDB" id="6704038at2759"/>
<dbReference type="Proteomes" id="UP000801492">
    <property type="component" value="Unassembled WGS sequence"/>
</dbReference>
<sequence length="104" mass="12213">MYLLQKNPVQSILQQFSTKEPQCSRYSRKTVRRVSDPNGPRPILGTKMPFPRPILGRKEDNCSSDEDGIEEYIGKEFRSINRKMQRLKVEDDDTNKQGKRRNKN</sequence>
<evidence type="ECO:0000313" key="2">
    <source>
        <dbReference type="EMBL" id="KAF2896965.1"/>
    </source>
</evidence>
<dbReference type="AlphaFoldDB" id="A0A8K0D9P4"/>
<evidence type="ECO:0000313" key="3">
    <source>
        <dbReference type="Proteomes" id="UP000801492"/>
    </source>
</evidence>
<dbReference type="EMBL" id="VTPC01004604">
    <property type="protein sequence ID" value="KAF2896965.1"/>
    <property type="molecule type" value="Genomic_DNA"/>
</dbReference>
<accession>A0A8K0D9P4</accession>
<evidence type="ECO:0000256" key="1">
    <source>
        <dbReference type="SAM" id="MobiDB-lite"/>
    </source>
</evidence>
<protein>
    <submittedName>
        <fullName evidence="2">Uncharacterized protein</fullName>
    </submittedName>
</protein>
<organism evidence="2 3">
    <name type="scientific">Ignelater luminosus</name>
    <name type="common">Cucubano</name>
    <name type="synonym">Pyrophorus luminosus</name>
    <dbReference type="NCBI Taxonomy" id="2038154"/>
    <lineage>
        <taxon>Eukaryota</taxon>
        <taxon>Metazoa</taxon>
        <taxon>Ecdysozoa</taxon>
        <taxon>Arthropoda</taxon>
        <taxon>Hexapoda</taxon>
        <taxon>Insecta</taxon>
        <taxon>Pterygota</taxon>
        <taxon>Neoptera</taxon>
        <taxon>Endopterygota</taxon>
        <taxon>Coleoptera</taxon>
        <taxon>Polyphaga</taxon>
        <taxon>Elateriformia</taxon>
        <taxon>Elateroidea</taxon>
        <taxon>Elateridae</taxon>
        <taxon>Agrypninae</taxon>
        <taxon>Pyrophorini</taxon>
        <taxon>Ignelater</taxon>
    </lineage>
</organism>
<name>A0A8K0D9P4_IGNLU</name>